<evidence type="ECO:0000256" key="2">
    <source>
        <dbReference type="ARBA" id="ARBA00022840"/>
    </source>
</evidence>
<dbReference type="PANTHER" id="PTHR11361:SF99">
    <property type="entry name" value="DNA MISMATCH REPAIR PROTEIN"/>
    <property type="match status" value="1"/>
</dbReference>
<dbReference type="SUPFAM" id="SSF48334">
    <property type="entry name" value="DNA repair protein MutS, domain III"/>
    <property type="match status" value="1"/>
</dbReference>
<keyword evidence="3" id="KW-0238">DNA-binding</keyword>
<dbReference type="OrthoDB" id="9802448at2"/>
<feature type="transmembrane region" description="Helical" evidence="4">
    <location>
        <begin position="444"/>
        <end position="470"/>
    </location>
</feature>
<gene>
    <name evidence="6" type="ORF">FC093_14045</name>
</gene>
<evidence type="ECO:0000313" key="7">
    <source>
        <dbReference type="Proteomes" id="UP000305848"/>
    </source>
</evidence>
<dbReference type="GO" id="GO:0005524">
    <property type="term" value="F:ATP binding"/>
    <property type="evidence" value="ECO:0007669"/>
    <property type="project" value="UniProtKB-KW"/>
</dbReference>
<dbReference type="SMART" id="SM00534">
    <property type="entry name" value="MUTSac"/>
    <property type="match status" value="1"/>
</dbReference>
<feature type="transmembrane region" description="Helical" evidence="4">
    <location>
        <begin position="325"/>
        <end position="343"/>
    </location>
</feature>
<dbReference type="GO" id="GO:0006298">
    <property type="term" value="P:mismatch repair"/>
    <property type="evidence" value="ECO:0007669"/>
    <property type="project" value="InterPro"/>
</dbReference>
<reference evidence="6 7" key="1">
    <citation type="submission" date="2019-05" db="EMBL/GenBank/DDBJ databases">
        <title>Panacibacter sp. strain 17mud1-8 Genome sequencing and assembly.</title>
        <authorList>
            <person name="Chhetri G."/>
        </authorList>
    </citation>
    <scope>NUCLEOTIDE SEQUENCE [LARGE SCALE GENOMIC DNA]</scope>
    <source>
        <strain evidence="6 7">17mud1-8</strain>
    </source>
</reference>
<dbReference type="RefSeq" id="WP_137262432.1">
    <property type="nucleotide sequence ID" value="NZ_SZQL01000011.1"/>
</dbReference>
<feature type="transmembrane region" description="Helical" evidence="4">
    <location>
        <begin position="57"/>
        <end position="74"/>
    </location>
</feature>
<dbReference type="EMBL" id="SZQL01000011">
    <property type="protein sequence ID" value="TKK67416.1"/>
    <property type="molecule type" value="Genomic_DNA"/>
</dbReference>
<dbReference type="Gene3D" id="3.40.50.300">
    <property type="entry name" value="P-loop containing nucleotide triphosphate hydrolases"/>
    <property type="match status" value="1"/>
</dbReference>
<name>A0A4U3L1Q3_9BACT</name>
<keyword evidence="4" id="KW-1133">Transmembrane helix</keyword>
<dbReference type="GO" id="GO:0005829">
    <property type="term" value="C:cytosol"/>
    <property type="evidence" value="ECO:0007669"/>
    <property type="project" value="TreeGrafter"/>
</dbReference>
<feature type="domain" description="DNA mismatch repair proteins mutS family" evidence="5">
    <location>
        <begin position="424"/>
        <end position="602"/>
    </location>
</feature>
<dbReference type="GO" id="GO:0030983">
    <property type="term" value="F:mismatched DNA binding"/>
    <property type="evidence" value="ECO:0007669"/>
    <property type="project" value="InterPro"/>
</dbReference>
<dbReference type="InterPro" id="IPR045076">
    <property type="entry name" value="MutS"/>
</dbReference>
<feature type="transmembrane region" description="Helical" evidence="4">
    <location>
        <begin position="240"/>
        <end position="257"/>
    </location>
</feature>
<evidence type="ECO:0000313" key="6">
    <source>
        <dbReference type="EMBL" id="TKK67416.1"/>
    </source>
</evidence>
<dbReference type="Gene3D" id="1.10.1420.10">
    <property type="match status" value="1"/>
</dbReference>
<dbReference type="Proteomes" id="UP000305848">
    <property type="component" value="Unassembled WGS sequence"/>
</dbReference>
<dbReference type="SUPFAM" id="SSF52540">
    <property type="entry name" value="P-loop containing nucleoside triphosphate hydrolases"/>
    <property type="match status" value="1"/>
</dbReference>
<dbReference type="AlphaFoldDB" id="A0A4U3L1Q3"/>
<comment type="caution">
    <text evidence="6">The sequence shown here is derived from an EMBL/GenBank/DDBJ whole genome shotgun (WGS) entry which is preliminary data.</text>
</comment>
<dbReference type="PANTHER" id="PTHR11361">
    <property type="entry name" value="DNA MISMATCH REPAIR PROTEIN MUTS FAMILY MEMBER"/>
    <property type="match status" value="1"/>
</dbReference>
<keyword evidence="4" id="KW-0812">Transmembrane</keyword>
<dbReference type="InterPro" id="IPR036187">
    <property type="entry name" value="DNA_mismatch_repair_MutS_sf"/>
</dbReference>
<dbReference type="Pfam" id="PF00488">
    <property type="entry name" value="MutS_V"/>
    <property type="match status" value="1"/>
</dbReference>
<evidence type="ECO:0000256" key="4">
    <source>
        <dbReference type="SAM" id="Phobius"/>
    </source>
</evidence>
<sequence>MNNYDSVIAIYQQRIATFKKALQQINKKRTRIAWLRFTVVVITLFAVIYGWKSQHATSLLIEVLAGMSVFLFIVSKDMNAKAAAENLQRLIDINEAEIAILNGNYANRETGVSFLPAHHSYANDLDIFGEYSIYQYLNRCTSEQGKNLLAQRLLQPLIKPEVEQEQQAVREAINTIDWRQQWCADGIESALTIATQQRIAAWMQQPPVYDAPIWKWLRIVFPVVSLSTILLYVYDVIPAAILYAAIFIFFLFASSLSKKINSVWVLLSRIANEMSTLQKLLALIEKQTFTNEKCRAVKSALTSENGDYASSQVKELKSILNRFDVRLNVFAFFILNTFFLWDLQQVLLLNKWKKSNENTIHKWFAAIAETEVLVSIATLAFNQPHWCFPQIADAHFTLEGTGIGHPLIAQTKRIDNNFAIQGSGKVAIITGSNMGGKSTFLRSAGVNMVLAFMGAPVCANTFAVSVVHLMSSMRVTDNLAESTSTFYAELKKLQTIIQAVKRKEQIFILLDEILRGTNSLDRHTGSAALIKQLLHYDAVAVIATHDVELANLETKYPQAIANYHFDVQVAGNDLYFDYKLKHGICQSMNASILMKNIGIEME</sequence>
<keyword evidence="1" id="KW-0547">Nucleotide-binding</keyword>
<feature type="transmembrane region" description="Helical" evidence="4">
    <location>
        <begin position="33"/>
        <end position="51"/>
    </location>
</feature>
<dbReference type="GO" id="GO:0140664">
    <property type="term" value="F:ATP-dependent DNA damage sensor activity"/>
    <property type="evidence" value="ECO:0007669"/>
    <property type="project" value="InterPro"/>
</dbReference>
<accession>A0A4U3L1Q3</accession>
<keyword evidence="7" id="KW-1185">Reference proteome</keyword>
<organism evidence="6 7">
    <name type="scientific">Ilyomonas limi</name>
    <dbReference type="NCBI Taxonomy" id="2575867"/>
    <lineage>
        <taxon>Bacteria</taxon>
        <taxon>Pseudomonadati</taxon>
        <taxon>Bacteroidota</taxon>
        <taxon>Chitinophagia</taxon>
        <taxon>Chitinophagales</taxon>
        <taxon>Chitinophagaceae</taxon>
        <taxon>Ilyomonas</taxon>
    </lineage>
</organism>
<dbReference type="InterPro" id="IPR027417">
    <property type="entry name" value="P-loop_NTPase"/>
</dbReference>
<evidence type="ECO:0000259" key="5">
    <source>
        <dbReference type="SMART" id="SM00534"/>
    </source>
</evidence>
<proteinExistence type="predicted"/>
<evidence type="ECO:0000256" key="3">
    <source>
        <dbReference type="ARBA" id="ARBA00023125"/>
    </source>
</evidence>
<dbReference type="InterPro" id="IPR000432">
    <property type="entry name" value="DNA_mismatch_repair_MutS_C"/>
</dbReference>
<keyword evidence="4" id="KW-0472">Membrane</keyword>
<evidence type="ECO:0000256" key="1">
    <source>
        <dbReference type="ARBA" id="ARBA00022741"/>
    </source>
</evidence>
<protein>
    <recommendedName>
        <fullName evidence="5">DNA mismatch repair proteins mutS family domain-containing protein</fullName>
    </recommendedName>
</protein>
<keyword evidence="2" id="KW-0067">ATP-binding</keyword>